<evidence type="ECO:0000313" key="6">
    <source>
        <dbReference type="EMBL" id="GGA63910.1"/>
    </source>
</evidence>
<dbReference type="PROSITE" id="PS50977">
    <property type="entry name" value="HTH_TETR_2"/>
    <property type="match status" value="1"/>
</dbReference>
<dbReference type="InterPro" id="IPR041479">
    <property type="entry name" value="TetR_CgmR_C"/>
</dbReference>
<evidence type="ECO:0000256" key="4">
    <source>
        <dbReference type="PROSITE-ProRule" id="PRU00335"/>
    </source>
</evidence>
<gene>
    <name evidence="6" type="ORF">GCM10011385_17130</name>
</gene>
<organism evidence="6 7">
    <name type="scientific">Nitratireductor aestuarii</name>
    <dbReference type="NCBI Taxonomy" id="1735103"/>
    <lineage>
        <taxon>Bacteria</taxon>
        <taxon>Pseudomonadati</taxon>
        <taxon>Pseudomonadota</taxon>
        <taxon>Alphaproteobacteria</taxon>
        <taxon>Hyphomicrobiales</taxon>
        <taxon>Phyllobacteriaceae</taxon>
        <taxon>Nitratireductor</taxon>
    </lineage>
</organism>
<dbReference type="SUPFAM" id="SSF46689">
    <property type="entry name" value="Homeodomain-like"/>
    <property type="match status" value="1"/>
</dbReference>
<evidence type="ECO:0000256" key="2">
    <source>
        <dbReference type="ARBA" id="ARBA00023125"/>
    </source>
</evidence>
<dbReference type="AlphaFoldDB" id="A0A916RR36"/>
<dbReference type="RefSeq" id="WP_188720635.1">
    <property type="nucleotide sequence ID" value="NZ_BMIF01000004.1"/>
</dbReference>
<evidence type="ECO:0000256" key="3">
    <source>
        <dbReference type="ARBA" id="ARBA00023163"/>
    </source>
</evidence>
<feature type="DNA-binding region" description="H-T-H motif" evidence="4">
    <location>
        <begin position="28"/>
        <end position="47"/>
    </location>
</feature>
<dbReference type="GO" id="GO:0003677">
    <property type="term" value="F:DNA binding"/>
    <property type="evidence" value="ECO:0007669"/>
    <property type="project" value="UniProtKB-UniRule"/>
</dbReference>
<dbReference type="Proteomes" id="UP000636264">
    <property type="component" value="Unassembled WGS sequence"/>
</dbReference>
<dbReference type="PRINTS" id="PR00455">
    <property type="entry name" value="HTHTETR"/>
</dbReference>
<sequence length="178" mass="19448">MSPRENSKQRILEAAAQLAQRQGSAHLSLDAVAAEAGVSKGGLLYNFPNKLALLKALVEQFVEKSSAALDKHLHRHSSQPVALEYFRTAVEEIDRRSPLPSGILAALSEDPDLLEPIKNFNRELLDRLSADEAGKADAFIAFLALEGLRAQRMFGVDALSSEERELVLERLKSMLGGS</sequence>
<keyword evidence="2 4" id="KW-0238">DNA-binding</keyword>
<reference evidence="6" key="1">
    <citation type="journal article" date="2014" name="Int. J. Syst. Evol. Microbiol.">
        <title>Complete genome sequence of Corynebacterium casei LMG S-19264T (=DSM 44701T), isolated from a smear-ripened cheese.</title>
        <authorList>
            <consortium name="US DOE Joint Genome Institute (JGI-PGF)"/>
            <person name="Walter F."/>
            <person name="Albersmeier A."/>
            <person name="Kalinowski J."/>
            <person name="Ruckert C."/>
        </authorList>
    </citation>
    <scope>NUCLEOTIDE SEQUENCE</scope>
    <source>
        <strain evidence="6">CGMCC 1.15320</strain>
    </source>
</reference>
<evidence type="ECO:0000259" key="5">
    <source>
        <dbReference type="PROSITE" id="PS50977"/>
    </source>
</evidence>
<evidence type="ECO:0000313" key="7">
    <source>
        <dbReference type="Proteomes" id="UP000636264"/>
    </source>
</evidence>
<accession>A0A916RR36</accession>
<feature type="domain" description="HTH tetR-type" evidence="5">
    <location>
        <begin position="5"/>
        <end position="65"/>
    </location>
</feature>
<comment type="caution">
    <text evidence="6">The sequence shown here is derived from an EMBL/GenBank/DDBJ whole genome shotgun (WGS) entry which is preliminary data.</text>
</comment>
<dbReference type="PANTHER" id="PTHR47506">
    <property type="entry name" value="TRANSCRIPTIONAL REGULATORY PROTEIN"/>
    <property type="match status" value="1"/>
</dbReference>
<dbReference type="Pfam" id="PF17937">
    <property type="entry name" value="TetR_C_28"/>
    <property type="match status" value="1"/>
</dbReference>
<reference evidence="6" key="2">
    <citation type="submission" date="2020-09" db="EMBL/GenBank/DDBJ databases">
        <authorList>
            <person name="Sun Q."/>
            <person name="Zhou Y."/>
        </authorList>
    </citation>
    <scope>NUCLEOTIDE SEQUENCE</scope>
    <source>
        <strain evidence="6">CGMCC 1.15320</strain>
    </source>
</reference>
<dbReference type="InterPro" id="IPR001647">
    <property type="entry name" value="HTH_TetR"/>
</dbReference>
<dbReference type="InterPro" id="IPR009057">
    <property type="entry name" value="Homeodomain-like_sf"/>
</dbReference>
<evidence type="ECO:0000256" key="1">
    <source>
        <dbReference type="ARBA" id="ARBA00023015"/>
    </source>
</evidence>
<keyword evidence="3" id="KW-0804">Transcription</keyword>
<keyword evidence="7" id="KW-1185">Reference proteome</keyword>
<protein>
    <submittedName>
        <fullName evidence="6">TetR family transcriptional regulator</fullName>
    </submittedName>
</protein>
<dbReference type="EMBL" id="BMIF01000004">
    <property type="protein sequence ID" value="GGA63910.1"/>
    <property type="molecule type" value="Genomic_DNA"/>
</dbReference>
<proteinExistence type="predicted"/>
<keyword evidence="1" id="KW-0805">Transcription regulation</keyword>
<dbReference type="Gene3D" id="1.10.357.10">
    <property type="entry name" value="Tetracycline Repressor, domain 2"/>
    <property type="match status" value="1"/>
</dbReference>
<name>A0A916RR36_9HYPH</name>
<dbReference type="PANTHER" id="PTHR47506:SF1">
    <property type="entry name" value="HTH-TYPE TRANSCRIPTIONAL REGULATOR YJDC"/>
    <property type="match status" value="1"/>
</dbReference>
<dbReference type="Pfam" id="PF00440">
    <property type="entry name" value="TetR_N"/>
    <property type="match status" value="1"/>
</dbReference>